<feature type="domain" description="Phosphatidic acid phosphatase type 2/haloperoxidase" evidence="2">
    <location>
        <begin position="105"/>
        <end position="236"/>
    </location>
</feature>
<dbReference type="InterPro" id="IPR036938">
    <property type="entry name" value="PAP2/HPO_sf"/>
</dbReference>
<comment type="caution">
    <text evidence="3">The sequence shown here is derived from an EMBL/GenBank/DDBJ whole genome shotgun (WGS) entry which is preliminary data.</text>
</comment>
<dbReference type="AlphaFoldDB" id="A0A9X4NRN7"/>
<dbReference type="Gene3D" id="1.20.144.10">
    <property type="entry name" value="Phosphatidic acid phosphatase type 2/haloperoxidase"/>
    <property type="match status" value="1"/>
</dbReference>
<feature type="transmembrane region" description="Helical" evidence="1">
    <location>
        <begin position="218"/>
        <end position="236"/>
    </location>
</feature>
<accession>A0A9X4NRN7</accession>
<feature type="transmembrane region" description="Helical" evidence="1">
    <location>
        <begin position="68"/>
        <end position="88"/>
    </location>
</feature>
<dbReference type="Proteomes" id="UP001152876">
    <property type="component" value="Unassembled WGS sequence"/>
</dbReference>
<name>A0A9X4NRN7_9BURK</name>
<keyword evidence="1" id="KW-0812">Transmembrane</keyword>
<keyword evidence="4" id="KW-1185">Reference proteome</keyword>
<dbReference type="EMBL" id="AOGK01000009">
    <property type="protein sequence ID" value="MDG5975972.1"/>
    <property type="molecule type" value="Genomic_DNA"/>
</dbReference>
<dbReference type="OrthoDB" id="7348799at2"/>
<evidence type="ECO:0000259" key="2">
    <source>
        <dbReference type="Pfam" id="PF01569"/>
    </source>
</evidence>
<protein>
    <recommendedName>
        <fullName evidence="2">Phosphatidic acid phosphatase type 2/haloperoxidase domain-containing protein</fullName>
    </recommendedName>
</protein>
<keyword evidence="1" id="KW-0472">Membrane</keyword>
<keyword evidence="1" id="KW-1133">Transmembrane helix</keyword>
<evidence type="ECO:0000313" key="4">
    <source>
        <dbReference type="Proteomes" id="UP001152876"/>
    </source>
</evidence>
<feature type="transmembrane region" description="Helical" evidence="1">
    <location>
        <begin position="100"/>
        <end position="119"/>
    </location>
</feature>
<feature type="transmembrane region" description="Helical" evidence="1">
    <location>
        <begin position="189"/>
        <end position="206"/>
    </location>
</feature>
<dbReference type="RefSeq" id="WP_068175940.1">
    <property type="nucleotide sequence ID" value="NZ_AOGK01000009.1"/>
</dbReference>
<organism evidence="3 4">
    <name type="scientific">Hydrogenophaga taeniospiralis CCUG 15921</name>
    <dbReference type="NCBI Taxonomy" id="1281780"/>
    <lineage>
        <taxon>Bacteria</taxon>
        <taxon>Pseudomonadati</taxon>
        <taxon>Pseudomonadota</taxon>
        <taxon>Betaproteobacteria</taxon>
        <taxon>Burkholderiales</taxon>
        <taxon>Comamonadaceae</taxon>
        <taxon>Hydrogenophaga</taxon>
    </lineage>
</organism>
<proteinExistence type="predicted"/>
<dbReference type="SUPFAM" id="SSF48317">
    <property type="entry name" value="Acid phosphatase/Vanadium-dependent haloperoxidase"/>
    <property type="match status" value="1"/>
</dbReference>
<dbReference type="InterPro" id="IPR000326">
    <property type="entry name" value="PAP2/HPO"/>
</dbReference>
<gene>
    <name evidence="3" type="ORF">H010_11949</name>
</gene>
<sequence>MHAPTHNPSLAAARPPLPRLLQAWAAMLLLTLGWDVSGADLAVMQAIGHPDGFAWRHQWLLEVVLHDGLRRVALGLFALLGLWALWPARPGGVRPGLARRERVVVLLLVLLSLLAVNLVKSSSRTSCPWELQLFGGHASYVSHWNLWVGDGGGGRCFPGGHASSAFAFLALCLPWLAPPHAAARPARRGWGVLGAVLLVGLVAGATQTLRGAHHPSHTLWTLLICGGVSLAGWYTARPWMAAGRREGRSASQAAEPSP</sequence>
<reference evidence="3" key="1">
    <citation type="submission" date="2013-01" db="EMBL/GenBank/DDBJ databases">
        <title>Genome draft of Hydrogenophaga taeniospiralis 2K1.</title>
        <authorList>
            <person name="Gomila M."/>
            <person name="Lalucat J."/>
        </authorList>
    </citation>
    <scope>NUCLEOTIDE SEQUENCE</scope>
    <source>
        <strain evidence="3">CCUG 15921</strain>
    </source>
</reference>
<evidence type="ECO:0000256" key="1">
    <source>
        <dbReference type="SAM" id="Phobius"/>
    </source>
</evidence>
<evidence type="ECO:0000313" key="3">
    <source>
        <dbReference type="EMBL" id="MDG5975972.1"/>
    </source>
</evidence>
<dbReference type="Pfam" id="PF01569">
    <property type="entry name" value="PAP2"/>
    <property type="match status" value="1"/>
</dbReference>